<feature type="transmembrane region" description="Helical" evidence="2">
    <location>
        <begin position="204"/>
        <end position="225"/>
    </location>
</feature>
<name>A0A448XJN9_9PLAT</name>
<keyword evidence="5" id="KW-1185">Reference proteome</keyword>
<feature type="transmembrane region" description="Helical" evidence="2">
    <location>
        <begin position="375"/>
        <end position="394"/>
    </location>
</feature>
<keyword evidence="2" id="KW-1133">Transmembrane helix</keyword>
<dbReference type="InterPro" id="IPR036259">
    <property type="entry name" value="MFS_trans_sf"/>
</dbReference>
<dbReference type="SUPFAM" id="SSF103473">
    <property type="entry name" value="MFS general substrate transporter"/>
    <property type="match status" value="1"/>
</dbReference>
<feature type="transmembrane region" description="Helical" evidence="2">
    <location>
        <begin position="268"/>
        <end position="285"/>
    </location>
</feature>
<feature type="transmembrane region" description="Helical" evidence="2">
    <location>
        <begin position="406"/>
        <end position="425"/>
    </location>
</feature>
<evidence type="ECO:0000313" key="4">
    <source>
        <dbReference type="EMBL" id="VEL38250.1"/>
    </source>
</evidence>
<comment type="caution">
    <text evidence="4">The sequence shown here is derived from an EMBL/GenBank/DDBJ whole genome shotgun (WGS) entry which is preliminary data.</text>
</comment>
<dbReference type="InterPro" id="IPR050327">
    <property type="entry name" value="Proton-linked_MCT"/>
</dbReference>
<comment type="subcellular location">
    <subcellularLocation>
        <location evidence="1">Membrane</location>
        <topology evidence="1">Multi-pass membrane protein</topology>
    </subcellularLocation>
</comment>
<evidence type="ECO:0000256" key="2">
    <source>
        <dbReference type="SAM" id="Phobius"/>
    </source>
</evidence>
<dbReference type="Pfam" id="PF07690">
    <property type="entry name" value="MFS_1"/>
    <property type="match status" value="1"/>
</dbReference>
<dbReference type="InterPro" id="IPR020846">
    <property type="entry name" value="MFS_dom"/>
</dbReference>
<dbReference type="AlphaFoldDB" id="A0A448XJN9"/>
<dbReference type="Proteomes" id="UP000784294">
    <property type="component" value="Unassembled WGS sequence"/>
</dbReference>
<dbReference type="GO" id="GO:0022857">
    <property type="term" value="F:transmembrane transporter activity"/>
    <property type="evidence" value="ECO:0007669"/>
    <property type="project" value="InterPro"/>
</dbReference>
<reference evidence="4" key="1">
    <citation type="submission" date="2018-11" db="EMBL/GenBank/DDBJ databases">
        <authorList>
            <consortium name="Pathogen Informatics"/>
        </authorList>
    </citation>
    <scope>NUCLEOTIDE SEQUENCE</scope>
</reference>
<evidence type="ECO:0000313" key="5">
    <source>
        <dbReference type="Proteomes" id="UP000784294"/>
    </source>
</evidence>
<evidence type="ECO:0000259" key="3">
    <source>
        <dbReference type="PROSITE" id="PS50850"/>
    </source>
</evidence>
<feature type="transmembrane region" description="Helical" evidence="2">
    <location>
        <begin position="237"/>
        <end position="262"/>
    </location>
</feature>
<feature type="transmembrane region" description="Helical" evidence="2">
    <location>
        <begin position="522"/>
        <end position="546"/>
    </location>
</feature>
<feature type="transmembrane region" description="Helical" evidence="2">
    <location>
        <begin position="149"/>
        <end position="167"/>
    </location>
</feature>
<keyword evidence="2" id="KW-0812">Transmembrane</keyword>
<feature type="transmembrane region" description="Helical" evidence="2">
    <location>
        <begin position="492"/>
        <end position="516"/>
    </location>
</feature>
<evidence type="ECO:0000256" key="1">
    <source>
        <dbReference type="ARBA" id="ARBA00004141"/>
    </source>
</evidence>
<dbReference type="InterPro" id="IPR011701">
    <property type="entry name" value="MFS"/>
</dbReference>
<feature type="domain" description="Major facilitator superfamily (MFS) profile" evidence="3">
    <location>
        <begin position="105"/>
        <end position="551"/>
    </location>
</feature>
<feature type="transmembrane region" description="Helical" evidence="2">
    <location>
        <begin position="460"/>
        <end position="480"/>
    </location>
</feature>
<dbReference type="PANTHER" id="PTHR11360">
    <property type="entry name" value="MONOCARBOXYLATE TRANSPORTER"/>
    <property type="match status" value="1"/>
</dbReference>
<gene>
    <name evidence="4" type="ORF">PXEA_LOCUS31690</name>
</gene>
<sequence>MRHTRVLHWFVHHPATAVQLTVWFSGWLAAAYNVRMPAGHQVGVSLPRSEFAVTQATRSATVEAGEMTKEEATLYLTSGFLHEASSRFVRWRTRLYTWRHLDWLILVMAATNVIFIGGKRRTFGIFITALNQSFNGTSMNELNWIGDSYASLGFFLMPFATTAILRLGRSYRLTMLLAAIAIFISCFTSAVVPSPGYLFLTHTLFHGIGSTLVLCATSLVTGDYFDKTHRFHVLATAFVSGGPYGALFLGPLLSNFIMIYGWRVAFELFGVLFFVVCSLGAITFLPRYSLAYVRVVNAEELKVTEEAEACKQSLPSEAATVEPCCIHEDTNQEKVAQIRELINEPKATDGRGWAFCTRQHLLDNPQIFLWGLERLIHNVVMYGLMMNLVNYATMQLDNQLNRGSRINIYFSLGESIIFTLGALLGDQIRGHLAISYFIGAIFAAILLLILQSTYADVEVVTVLASFLGASVGVGNTFLYATAEEVMLVHGSIAFPMTKMIAGIGMLLAPLFSGLVIDRYNFGGFFLCMSILVSIRVVLLIGVNLILLRKKRRLRHEAEELAKNLGDGADHETAIAHCCQMSRDRHAASHDACGYHYVPSYSSLVPRASLAKIEVGLDLPVVRRAGNLKEFEEEVGPHPQLSSVDRRYDVP</sequence>
<dbReference type="GO" id="GO:0016020">
    <property type="term" value="C:membrane"/>
    <property type="evidence" value="ECO:0007669"/>
    <property type="project" value="UniProtKB-SubCell"/>
</dbReference>
<dbReference type="Gene3D" id="1.20.1250.20">
    <property type="entry name" value="MFS general substrate transporter like domains"/>
    <property type="match status" value="1"/>
</dbReference>
<feature type="transmembrane region" description="Helical" evidence="2">
    <location>
        <begin position="174"/>
        <end position="192"/>
    </location>
</feature>
<proteinExistence type="predicted"/>
<dbReference type="OrthoDB" id="6246855at2759"/>
<keyword evidence="2" id="KW-0472">Membrane</keyword>
<feature type="transmembrane region" description="Helical" evidence="2">
    <location>
        <begin position="432"/>
        <end position="454"/>
    </location>
</feature>
<organism evidence="4 5">
    <name type="scientific">Protopolystoma xenopodis</name>
    <dbReference type="NCBI Taxonomy" id="117903"/>
    <lineage>
        <taxon>Eukaryota</taxon>
        <taxon>Metazoa</taxon>
        <taxon>Spiralia</taxon>
        <taxon>Lophotrochozoa</taxon>
        <taxon>Platyhelminthes</taxon>
        <taxon>Monogenea</taxon>
        <taxon>Polyopisthocotylea</taxon>
        <taxon>Polystomatidea</taxon>
        <taxon>Polystomatidae</taxon>
        <taxon>Protopolystoma</taxon>
    </lineage>
</organism>
<dbReference type="EMBL" id="CAAALY010257354">
    <property type="protein sequence ID" value="VEL38250.1"/>
    <property type="molecule type" value="Genomic_DNA"/>
</dbReference>
<dbReference type="PANTHER" id="PTHR11360:SF251">
    <property type="entry name" value="MAJOR FACILITATOR SUPERFAMILY (MFS) PROFILE DOMAIN-CONTAINING PROTEIN"/>
    <property type="match status" value="1"/>
</dbReference>
<protein>
    <recommendedName>
        <fullName evidence="3">Major facilitator superfamily (MFS) profile domain-containing protein</fullName>
    </recommendedName>
</protein>
<dbReference type="PROSITE" id="PS50850">
    <property type="entry name" value="MFS"/>
    <property type="match status" value="1"/>
</dbReference>
<accession>A0A448XJN9</accession>
<feature type="transmembrane region" description="Helical" evidence="2">
    <location>
        <begin position="100"/>
        <end position="118"/>
    </location>
</feature>